<evidence type="ECO:0008006" key="4">
    <source>
        <dbReference type="Google" id="ProtNLM"/>
    </source>
</evidence>
<feature type="transmembrane region" description="Helical" evidence="1">
    <location>
        <begin position="100"/>
        <end position="123"/>
    </location>
</feature>
<organism evidence="2 3">
    <name type="scientific">Pontibacter ummariensis</name>
    <dbReference type="NCBI Taxonomy" id="1610492"/>
    <lineage>
        <taxon>Bacteria</taxon>
        <taxon>Pseudomonadati</taxon>
        <taxon>Bacteroidota</taxon>
        <taxon>Cytophagia</taxon>
        <taxon>Cytophagales</taxon>
        <taxon>Hymenobacteraceae</taxon>
        <taxon>Pontibacter</taxon>
    </lineage>
</organism>
<dbReference type="OrthoDB" id="8481923at2"/>
<keyword evidence="1" id="KW-1133">Transmembrane helix</keyword>
<feature type="transmembrane region" description="Helical" evidence="1">
    <location>
        <begin position="153"/>
        <end position="177"/>
    </location>
</feature>
<feature type="transmembrane region" description="Helical" evidence="1">
    <location>
        <begin position="222"/>
        <end position="240"/>
    </location>
</feature>
<dbReference type="Pfam" id="PF13803">
    <property type="entry name" value="DUF4184"/>
    <property type="match status" value="1"/>
</dbReference>
<feature type="transmembrane region" description="Helical" evidence="1">
    <location>
        <begin position="56"/>
        <end position="79"/>
    </location>
</feature>
<dbReference type="AlphaFoldDB" id="A0A239L968"/>
<dbReference type="RefSeq" id="WP_089321713.1">
    <property type="nucleotide sequence ID" value="NZ_FZOQ01000037.1"/>
</dbReference>
<reference evidence="3" key="1">
    <citation type="submission" date="2017-06" db="EMBL/GenBank/DDBJ databases">
        <authorList>
            <person name="Varghese N."/>
            <person name="Submissions S."/>
        </authorList>
    </citation>
    <scope>NUCLEOTIDE SEQUENCE [LARGE SCALE GENOMIC DNA]</scope>
    <source>
        <strain evidence="3">NKM1</strain>
    </source>
</reference>
<name>A0A239L968_9BACT</name>
<feature type="transmembrane region" description="Helical" evidence="1">
    <location>
        <begin position="189"/>
        <end position="210"/>
    </location>
</feature>
<dbReference type="EMBL" id="FZOQ01000037">
    <property type="protein sequence ID" value="SNT26393.1"/>
    <property type="molecule type" value="Genomic_DNA"/>
</dbReference>
<gene>
    <name evidence="2" type="ORF">SAMN06296052_1379</name>
</gene>
<keyword evidence="1" id="KW-0472">Membrane</keyword>
<accession>A0A239L968</accession>
<evidence type="ECO:0000256" key="1">
    <source>
        <dbReference type="SAM" id="Phobius"/>
    </source>
</evidence>
<dbReference type="InterPro" id="IPR025238">
    <property type="entry name" value="DUF4184"/>
</dbReference>
<dbReference type="Proteomes" id="UP000198432">
    <property type="component" value="Unassembled WGS sequence"/>
</dbReference>
<protein>
    <recommendedName>
        <fullName evidence="4">DUF4184 family protein</fullName>
    </recommendedName>
</protein>
<evidence type="ECO:0000313" key="2">
    <source>
        <dbReference type="EMBL" id="SNT26393.1"/>
    </source>
</evidence>
<keyword evidence="1" id="KW-0812">Transmembrane</keyword>
<evidence type="ECO:0000313" key="3">
    <source>
        <dbReference type="Proteomes" id="UP000198432"/>
    </source>
</evidence>
<sequence length="249" mass="28941">MPFTFSHPAVVLPLKYLPKGWVSLTGLVVGSVVPDFEKFIKMEPGNTFSHTWHGLFWFNLPLGILLAFVFHVIVRNPLVDHLPLFLKKRLVRFKSFNWPLYFRKHYGIVMLSVLIGAFSHLVWDSFTHKGKQGDRLMRFFMEQASLEWNGPPMFWLVDNLSTVLGALVVFYAILQLPARETKAQESRRIGWYWFLVVLLSLMVIIIKVFITGLELEQSWELLFTSISAFLIGLTLASYIVQRKHRKQES</sequence>
<proteinExistence type="predicted"/>
<keyword evidence="3" id="KW-1185">Reference proteome</keyword>